<protein>
    <recommendedName>
        <fullName evidence="3">HEAT repeat domain-containing protein</fullName>
    </recommendedName>
</protein>
<dbReference type="AlphaFoldDB" id="X1HW71"/>
<proteinExistence type="predicted"/>
<evidence type="ECO:0008006" key="3">
    <source>
        <dbReference type="Google" id="ProtNLM"/>
    </source>
</evidence>
<keyword evidence="1" id="KW-0812">Transmembrane</keyword>
<keyword evidence="1" id="KW-1133">Transmembrane helix</keyword>
<feature type="non-terminal residue" evidence="2">
    <location>
        <position position="1"/>
    </location>
</feature>
<dbReference type="SUPFAM" id="SSF48371">
    <property type="entry name" value="ARM repeat"/>
    <property type="match status" value="1"/>
</dbReference>
<organism evidence="2">
    <name type="scientific">marine sediment metagenome</name>
    <dbReference type="NCBI Taxonomy" id="412755"/>
    <lineage>
        <taxon>unclassified sequences</taxon>
        <taxon>metagenomes</taxon>
        <taxon>ecological metagenomes</taxon>
    </lineage>
</organism>
<feature type="transmembrane region" description="Helical" evidence="1">
    <location>
        <begin position="38"/>
        <end position="59"/>
    </location>
</feature>
<dbReference type="EMBL" id="BARU01031428">
    <property type="protein sequence ID" value="GAH74406.1"/>
    <property type="molecule type" value="Genomic_DNA"/>
</dbReference>
<feature type="transmembrane region" description="Helical" evidence="1">
    <location>
        <begin position="84"/>
        <end position="104"/>
    </location>
</feature>
<comment type="caution">
    <text evidence="2">The sequence shown here is derived from an EMBL/GenBank/DDBJ whole genome shotgun (WGS) entry which is preliminary data.</text>
</comment>
<reference evidence="2" key="1">
    <citation type="journal article" date="2014" name="Front. Microbiol.">
        <title>High frequency of phylogenetically diverse reductive dehalogenase-homologous genes in deep subseafloor sedimentary metagenomes.</title>
        <authorList>
            <person name="Kawai M."/>
            <person name="Futagami T."/>
            <person name="Toyoda A."/>
            <person name="Takaki Y."/>
            <person name="Nishi S."/>
            <person name="Hori S."/>
            <person name="Arai W."/>
            <person name="Tsubouchi T."/>
            <person name="Morono Y."/>
            <person name="Uchiyama I."/>
            <person name="Ito T."/>
            <person name="Fujiyama A."/>
            <person name="Inagaki F."/>
            <person name="Takami H."/>
        </authorList>
    </citation>
    <scope>NUCLEOTIDE SEQUENCE</scope>
    <source>
        <strain evidence="2">Expedition CK06-06</strain>
    </source>
</reference>
<accession>X1HW71</accession>
<keyword evidence="1" id="KW-0472">Membrane</keyword>
<feature type="non-terminal residue" evidence="2">
    <location>
        <position position="263"/>
    </location>
</feature>
<dbReference type="InterPro" id="IPR016024">
    <property type="entry name" value="ARM-type_fold"/>
</dbReference>
<sequence length="263" mass="30603">ISTMTSYFVFVTLLFGIIGYFTRFWGRKIKYRGIDIYFAAYLMAAIGLNVLVNFLIVNIDKLSVTLSYSILTQEIILAKNFRKFAWAAVIEEICMITFTSYYFLSKKNEFTKNLKYSKITEYGQTFDPIPLFNFIKHSDPVLRKHAESTLFMMFERIPLKSEISLNDWKFKDSLLDGLCDSNSNSRKISYEILTKLEKEIPNMILPWIIESLESPNYDKSIPIAKSLIDADFALIKQIPINVIYNLVNDSEWRLKLLGLKILI</sequence>
<evidence type="ECO:0000313" key="2">
    <source>
        <dbReference type="EMBL" id="GAH74406.1"/>
    </source>
</evidence>
<gene>
    <name evidence="2" type="ORF">S03H2_49702</name>
</gene>
<evidence type="ECO:0000256" key="1">
    <source>
        <dbReference type="SAM" id="Phobius"/>
    </source>
</evidence>
<feature type="transmembrane region" description="Helical" evidence="1">
    <location>
        <begin position="6"/>
        <end position="26"/>
    </location>
</feature>
<name>X1HW71_9ZZZZ</name>